<feature type="compositionally biased region" description="Basic and acidic residues" evidence="5">
    <location>
        <begin position="368"/>
        <end position="377"/>
    </location>
</feature>
<proteinExistence type="inferred from homology"/>
<name>A0A1D2M2C7_ORCCI</name>
<evidence type="ECO:0000256" key="3">
    <source>
        <dbReference type="ARBA" id="ARBA00022840"/>
    </source>
</evidence>
<evidence type="ECO:0000313" key="6">
    <source>
        <dbReference type="EMBL" id="ODM87116.1"/>
    </source>
</evidence>
<dbReference type="InterPro" id="IPR018181">
    <property type="entry name" value="Heat_shock_70_CS"/>
</dbReference>
<keyword evidence="4 6" id="KW-0346">Stress response</keyword>
<evidence type="ECO:0000256" key="5">
    <source>
        <dbReference type="SAM" id="MobiDB-lite"/>
    </source>
</evidence>
<reference evidence="6 7" key="1">
    <citation type="journal article" date="2016" name="Genome Biol. Evol.">
        <title>Gene Family Evolution Reflects Adaptation to Soil Environmental Stressors in the Genome of the Collembolan Orchesella cincta.</title>
        <authorList>
            <person name="Faddeeva-Vakhrusheva A."/>
            <person name="Derks M.F."/>
            <person name="Anvar S.Y."/>
            <person name="Agamennone V."/>
            <person name="Suring W."/>
            <person name="Smit S."/>
            <person name="van Straalen N.M."/>
            <person name="Roelofs D."/>
        </authorList>
    </citation>
    <scope>NUCLEOTIDE SEQUENCE [LARGE SCALE GENOMIC DNA]</scope>
    <source>
        <tissue evidence="6">Mixed pool</tissue>
    </source>
</reference>
<dbReference type="SUPFAM" id="SSF100920">
    <property type="entry name" value="Heat shock protein 70kD (HSP70), peptide-binding domain"/>
    <property type="match status" value="1"/>
</dbReference>
<protein>
    <submittedName>
        <fullName evidence="6">Heat shock 70 kDa protein</fullName>
    </submittedName>
</protein>
<evidence type="ECO:0000256" key="1">
    <source>
        <dbReference type="ARBA" id="ARBA00007381"/>
    </source>
</evidence>
<dbReference type="OrthoDB" id="2401965at2759"/>
<dbReference type="InterPro" id="IPR029047">
    <property type="entry name" value="HSP70_peptide-bd_sf"/>
</dbReference>
<dbReference type="GO" id="GO:0005524">
    <property type="term" value="F:ATP binding"/>
    <property type="evidence" value="ECO:0007669"/>
    <property type="project" value="UniProtKB-KW"/>
</dbReference>
<feature type="compositionally biased region" description="Gly residues" evidence="5">
    <location>
        <begin position="420"/>
        <end position="431"/>
    </location>
</feature>
<keyword evidence="2" id="KW-0547">Nucleotide-binding</keyword>
<accession>A0A1D2M2C7</accession>
<evidence type="ECO:0000256" key="4">
    <source>
        <dbReference type="ARBA" id="ARBA00023016"/>
    </source>
</evidence>
<keyword evidence="3" id="KW-0067">ATP-binding</keyword>
<dbReference type="Proteomes" id="UP000094527">
    <property type="component" value="Unassembled WGS sequence"/>
</dbReference>
<evidence type="ECO:0000256" key="2">
    <source>
        <dbReference type="ARBA" id="ARBA00022741"/>
    </source>
</evidence>
<dbReference type="AlphaFoldDB" id="A0A1D2M2C7"/>
<comment type="caution">
    <text evidence="6">The sequence shown here is derived from an EMBL/GenBank/DDBJ whole genome shotgun (WGS) entry which is preliminary data.</text>
</comment>
<feature type="region of interest" description="Disordered" evidence="5">
    <location>
        <begin position="368"/>
        <end position="446"/>
    </location>
</feature>
<organism evidence="6 7">
    <name type="scientific">Orchesella cincta</name>
    <name type="common">Springtail</name>
    <name type="synonym">Podura cincta</name>
    <dbReference type="NCBI Taxonomy" id="48709"/>
    <lineage>
        <taxon>Eukaryota</taxon>
        <taxon>Metazoa</taxon>
        <taxon>Ecdysozoa</taxon>
        <taxon>Arthropoda</taxon>
        <taxon>Hexapoda</taxon>
        <taxon>Collembola</taxon>
        <taxon>Entomobryomorpha</taxon>
        <taxon>Entomobryoidea</taxon>
        <taxon>Orchesellidae</taxon>
        <taxon>Orchesellinae</taxon>
        <taxon>Orchesella</taxon>
    </lineage>
</organism>
<gene>
    <name evidence="6" type="ORF">Ocin01_19566</name>
</gene>
<dbReference type="GO" id="GO:0140662">
    <property type="term" value="F:ATP-dependent protein folding chaperone"/>
    <property type="evidence" value="ECO:0007669"/>
    <property type="project" value="InterPro"/>
</dbReference>
<dbReference type="InterPro" id="IPR013126">
    <property type="entry name" value="Hsp_70_fam"/>
</dbReference>
<keyword evidence="7" id="KW-1185">Reference proteome</keyword>
<dbReference type="Gene3D" id="3.90.640.10">
    <property type="entry name" value="Actin, Chain A, domain 4"/>
    <property type="match status" value="1"/>
</dbReference>
<dbReference type="EMBL" id="LJIJ01006126">
    <property type="protein sequence ID" value="ODM87116.1"/>
    <property type="molecule type" value="Genomic_DNA"/>
</dbReference>
<dbReference type="Pfam" id="PF00012">
    <property type="entry name" value="HSP70"/>
    <property type="match status" value="3"/>
</dbReference>
<dbReference type="Gene3D" id="2.60.34.10">
    <property type="entry name" value="Substrate Binding Domain Of DNAk, Chain A, domain 1"/>
    <property type="match status" value="1"/>
</dbReference>
<dbReference type="Gene3D" id="3.30.420.40">
    <property type="match status" value="5"/>
</dbReference>
<dbReference type="OMA" id="ACECAKH"/>
<dbReference type="PROSITE" id="PS01036">
    <property type="entry name" value="HSP70_3"/>
    <property type="match status" value="1"/>
</dbReference>
<sequence length="446" mass="49612">MRWSYMKEAFQVDRTKEVSHFFEENPGLGGRGPDLPIFLLLVINDNGKPKLEVDFKGETKRFNPEEVSSMVLVKMREVAEAYLGHKVTDALTSTLSTSSYQGCWCHCWSHVLRIINESTAAALAYGLEKKGRRMCSFSISWWRLNVSILSIEDGIFEVKIYCRRHSFGEDFDNRMVDHFVQEFKRSTRRTSHPTSVPSVALRDAKMDKSQIHEVVLVGGSTRIPKVQKLLQDLFNGKELNKSINPDEAVAYGAAVQAAILIHEIQDVLLIDIFTTDSIRVGGEDQPYVNIKVYEGERAMTKDNHFLGSFDFSGIPSGVPRIEVTFYIDTDGILNVSIADKSTGKSETITIKNDKGKEEIERMIADAEKYKKEDENAARENQGQESTGGLPLWSEESCSRGFGQAERDGERVQPIMMKMHGAGGAAGGGFPGGSSQPSAGPIVVELD</sequence>
<dbReference type="FunFam" id="3.30.420.40:FF:000028">
    <property type="entry name" value="heat shock 70 kDa protein-like"/>
    <property type="match status" value="1"/>
</dbReference>
<dbReference type="SUPFAM" id="SSF53067">
    <property type="entry name" value="Actin-like ATPase domain"/>
    <property type="match status" value="2"/>
</dbReference>
<comment type="similarity">
    <text evidence="1">Belongs to the heat shock protein 70 family.</text>
</comment>
<evidence type="ECO:0000313" key="7">
    <source>
        <dbReference type="Proteomes" id="UP000094527"/>
    </source>
</evidence>
<dbReference type="FunFam" id="3.30.420.40:FF:000172">
    <property type="entry name" value="Heat shock 70 kDa protein"/>
    <property type="match status" value="1"/>
</dbReference>
<dbReference type="PANTHER" id="PTHR19375">
    <property type="entry name" value="HEAT SHOCK PROTEIN 70KDA"/>
    <property type="match status" value="1"/>
</dbReference>
<dbReference type="STRING" id="48709.A0A1D2M2C7"/>
<dbReference type="InterPro" id="IPR043129">
    <property type="entry name" value="ATPase_NBD"/>
</dbReference>